<feature type="compositionally biased region" description="Pro residues" evidence="4">
    <location>
        <begin position="1"/>
        <end position="10"/>
    </location>
</feature>
<gene>
    <name evidence="5" type="ORF">FPAR1323_LOCUS10114</name>
</gene>
<dbReference type="InterPro" id="IPR019560">
    <property type="entry name" value="Mitochondrial_18_kDa_protein"/>
</dbReference>
<proteinExistence type="inferred from homology"/>
<organism evidence="5">
    <name type="scientific">Florenciella parvula</name>
    <dbReference type="NCBI Taxonomy" id="236787"/>
    <lineage>
        <taxon>Eukaryota</taxon>
        <taxon>Sar</taxon>
        <taxon>Stramenopiles</taxon>
        <taxon>Ochrophyta</taxon>
        <taxon>Dictyochophyceae</taxon>
        <taxon>Florenciellales</taxon>
        <taxon>Florenciella</taxon>
    </lineage>
</organism>
<comment type="similarity">
    <text evidence="1">Belongs to the MTFP1 family.</text>
</comment>
<sequence length="252" mass="27457">MATSTPPPPAWLSKLREKKGADAPPVVTPSGTTWERYDSEGRPLSRYAPKTAEEKKAEPEHNPMSDPNARYLAYLSRVKLMMARAAKVAAKTAKANVRYLAYSSDVGESARPIVPPWAVNAAYVVAIGYVAADVGYHGYLEKQRGNDDMCVARNTLQHATFQIIASLAIPTIIIHTAVHQSQNILKGMPKASPRLVMYGPSAVGLALIPFMPLFDPPVEHACEWAFEKAWPLPDHYIPPPAGAGHGGHEKKD</sequence>
<name>A0A7S2CEJ7_9STRA</name>
<dbReference type="EMBL" id="HBGT01019199">
    <property type="protein sequence ID" value="CAD9421631.1"/>
    <property type="molecule type" value="Transcribed_RNA"/>
</dbReference>
<protein>
    <recommendedName>
        <fullName evidence="2">Mitochondrial fission process protein 1</fullName>
    </recommendedName>
    <alternativeName>
        <fullName evidence="3">Mitochondrial 18 kDa protein</fullName>
    </alternativeName>
</protein>
<evidence type="ECO:0000313" key="5">
    <source>
        <dbReference type="EMBL" id="CAD9421631.1"/>
    </source>
</evidence>
<reference evidence="5" key="1">
    <citation type="submission" date="2021-01" db="EMBL/GenBank/DDBJ databases">
        <authorList>
            <person name="Corre E."/>
            <person name="Pelletier E."/>
            <person name="Niang G."/>
            <person name="Scheremetjew M."/>
            <person name="Finn R."/>
            <person name="Kale V."/>
            <person name="Holt S."/>
            <person name="Cochrane G."/>
            <person name="Meng A."/>
            <person name="Brown T."/>
            <person name="Cohen L."/>
        </authorList>
    </citation>
    <scope>NUCLEOTIDE SEQUENCE</scope>
    <source>
        <strain evidence="5">RCC1693</strain>
    </source>
</reference>
<evidence type="ECO:0000256" key="1">
    <source>
        <dbReference type="ARBA" id="ARBA00009224"/>
    </source>
</evidence>
<dbReference type="GO" id="GO:0005739">
    <property type="term" value="C:mitochondrion"/>
    <property type="evidence" value="ECO:0007669"/>
    <property type="project" value="TreeGrafter"/>
</dbReference>
<dbReference type="GO" id="GO:0000266">
    <property type="term" value="P:mitochondrial fission"/>
    <property type="evidence" value="ECO:0007669"/>
    <property type="project" value="TreeGrafter"/>
</dbReference>
<dbReference type="PANTHER" id="PTHR11001:SF2">
    <property type="entry name" value="MITOCHONDRIAL FISSION PROCESS PROTEIN 1"/>
    <property type="match status" value="1"/>
</dbReference>
<dbReference type="PANTHER" id="PTHR11001">
    <property type="entry name" value="MITOCHONDRIAL FISSION PROCESS PROTEIN 1"/>
    <property type="match status" value="1"/>
</dbReference>
<evidence type="ECO:0000256" key="3">
    <source>
        <dbReference type="ARBA" id="ARBA00029631"/>
    </source>
</evidence>
<evidence type="ECO:0000256" key="2">
    <source>
        <dbReference type="ARBA" id="ARBA00017835"/>
    </source>
</evidence>
<feature type="region of interest" description="Disordered" evidence="4">
    <location>
        <begin position="1"/>
        <end position="64"/>
    </location>
</feature>
<feature type="compositionally biased region" description="Basic and acidic residues" evidence="4">
    <location>
        <begin position="51"/>
        <end position="63"/>
    </location>
</feature>
<dbReference type="AlphaFoldDB" id="A0A7S2CEJ7"/>
<accession>A0A7S2CEJ7</accession>
<dbReference type="Pfam" id="PF10558">
    <property type="entry name" value="MTP18"/>
    <property type="match status" value="2"/>
</dbReference>
<evidence type="ECO:0000256" key="4">
    <source>
        <dbReference type="SAM" id="MobiDB-lite"/>
    </source>
</evidence>